<dbReference type="InterPro" id="IPR018201">
    <property type="entry name" value="Ketoacyl_synth_AS"/>
</dbReference>
<feature type="non-terminal residue" evidence="5">
    <location>
        <position position="413"/>
    </location>
</feature>
<dbReference type="PANTHER" id="PTHR43775:SF51">
    <property type="entry name" value="INACTIVE PHENOLPHTHIOCEROL SYNTHESIS POLYKETIDE SYNTHASE TYPE I PKS1-RELATED"/>
    <property type="match status" value="1"/>
</dbReference>
<dbReference type="InterPro" id="IPR014030">
    <property type="entry name" value="Ketoacyl_synth_N"/>
</dbReference>
<dbReference type="InterPro" id="IPR014031">
    <property type="entry name" value="Ketoacyl_synth_C"/>
</dbReference>
<evidence type="ECO:0000313" key="5">
    <source>
        <dbReference type="EMBL" id="MFD2467955.1"/>
    </source>
</evidence>
<dbReference type="Pfam" id="PF00109">
    <property type="entry name" value="ketoacyl-synt"/>
    <property type="match status" value="1"/>
</dbReference>
<evidence type="ECO:0000259" key="4">
    <source>
        <dbReference type="PROSITE" id="PS52004"/>
    </source>
</evidence>
<sequence length="413" mass="42430">MMMASSSEQVVAALRAALKETDRLRRRTRKLEAAAAEPIAIVGMSCRFPGGVASPEDLWDLVRSGGDAVSGFPADRGWELAALDAAGVDARGHGVSRQGGFLSGAAEFDPGFFGISPREAVSMDPQQRLLLETSWEAFERARIDATRLRGSRTGVFVGTNGQDYAYLVVRAPAEATGDLGTGFAASAMSGRVSYAFGLEGPAVTVDTACSSSLVALHLAAQSLRQGECALALAGGVNVMSTPGSLVEFSRQGGLAADGRCKAFSAAADGTGWAEGVGILVLERLSDARRNGHEVLALVRGSAVNSDGASNGFTAPNGRAQQRVIREALAAAGLSAADVDAVEAHGTGTPLGDPIEARGLIATYGAAPGREHPLLLGSVKSNLGHTQAAAGVAGVIKMVMAMRHATLPKTLHVD</sequence>
<dbReference type="EMBL" id="JBHUKS010000006">
    <property type="protein sequence ID" value="MFD2467955.1"/>
    <property type="molecule type" value="Genomic_DNA"/>
</dbReference>
<accession>A0ABW5H401</accession>
<dbReference type="CDD" id="cd00833">
    <property type="entry name" value="PKS"/>
    <property type="match status" value="1"/>
</dbReference>
<protein>
    <submittedName>
        <fullName evidence="5">Beta-ketoacyl synthase N-terminal-like domain-containing protein</fullName>
    </submittedName>
</protein>
<reference evidence="6" key="1">
    <citation type="journal article" date="2019" name="Int. J. Syst. Evol. Microbiol.">
        <title>The Global Catalogue of Microorganisms (GCM) 10K type strain sequencing project: providing services to taxonomists for standard genome sequencing and annotation.</title>
        <authorList>
            <consortium name="The Broad Institute Genomics Platform"/>
            <consortium name="The Broad Institute Genome Sequencing Center for Infectious Disease"/>
            <person name="Wu L."/>
            <person name="Ma J."/>
        </authorList>
    </citation>
    <scope>NUCLEOTIDE SEQUENCE [LARGE SCALE GENOMIC DNA]</scope>
    <source>
        <strain evidence="6">CGMCC 4.7641</strain>
    </source>
</reference>
<dbReference type="Pfam" id="PF02801">
    <property type="entry name" value="Ketoacyl-synt_C"/>
    <property type="match status" value="1"/>
</dbReference>
<feature type="domain" description="Ketosynthase family 3 (KS3)" evidence="4">
    <location>
        <begin position="36"/>
        <end position="413"/>
    </location>
</feature>
<dbReference type="RefSeq" id="WP_378303146.1">
    <property type="nucleotide sequence ID" value="NZ_JBHUKS010000006.1"/>
</dbReference>
<keyword evidence="2" id="KW-0808">Transferase</keyword>
<dbReference type="InterPro" id="IPR020841">
    <property type="entry name" value="PKS_Beta-ketoAc_synthase_dom"/>
</dbReference>
<comment type="cofactor">
    <cofactor evidence="1">
        <name>pantetheine 4'-phosphate</name>
        <dbReference type="ChEBI" id="CHEBI:47942"/>
    </cofactor>
</comment>
<dbReference type="PROSITE" id="PS52004">
    <property type="entry name" value="KS3_2"/>
    <property type="match status" value="1"/>
</dbReference>
<proteinExistence type="predicted"/>
<comment type="caution">
    <text evidence="5">The sequence shown here is derived from an EMBL/GenBank/DDBJ whole genome shotgun (WGS) entry which is preliminary data.</text>
</comment>
<evidence type="ECO:0000256" key="3">
    <source>
        <dbReference type="ARBA" id="ARBA00023268"/>
    </source>
</evidence>
<organism evidence="5 6">
    <name type="scientific">Amycolatopsis silviterrae</name>
    <dbReference type="NCBI Taxonomy" id="1656914"/>
    <lineage>
        <taxon>Bacteria</taxon>
        <taxon>Bacillati</taxon>
        <taxon>Actinomycetota</taxon>
        <taxon>Actinomycetes</taxon>
        <taxon>Pseudonocardiales</taxon>
        <taxon>Pseudonocardiaceae</taxon>
        <taxon>Amycolatopsis</taxon>
    </lineage>
</organism>
<gene>
    <name evidence="5" type="ORF">ACFSVL_11145</name>
</gene>
<dbReference type="Gene3D" id="3.40.47.10">
    <property type="match status" value="1"/>
</dbReference>
<dbReference type="PROSITE" id="PS00606">
    <property type="entry name" value="KS3_1"/>
    <property type="match status" value="1"/>
</dbReference>
<dbReference type="Proteomes" id="UP001597483">
    <property type="component" value="Unassembled WGS sequence"/>
</dbReference>
<dbReference type="PANTHER" id="PTHR43775">
    <property type="entry name" value="FATTY ACID SYNTHASE"/>
    <property type="match status" value="1"/>
</dbReference>
<keyword evidence="3" id="KW-0511">Multifunctional enzyme</keyword>
<evidence type="ECO:0000313" key="6">
    <source>
        <dbReference type="Proteomes" id="UP001597483"/>
    </source>
</evidence>
<evidence type="ECO:0000256" key="2">
    <source>
        <dbReference type="ARBA" id="ARBA00022679"/>
    </source>
</evidence>
<dbReference type="Pfam" id="PF08990">
    <property type="entry name" value="Docking"/>
    <property type="match status" value="1"/>
</dbReference>
<keyword evidence="6" id="KW-1185">Reference proteome</keyword>
<dbReference type="InterPro" id="IPR050091">
    <property type="entry name" value="PKS_NRPS_Biosynth_Enz"/>
</dbReference>
<evidence type="ECO:0000256" key="1">
    <source>
        <dbReference type="ARBA" id="ARBA00001957"/>
    </source>
</evidence>
<dbReference type="SMART" id="SM00825">
    <property type="entry name" value="PKS_KS"/>
    <property type="match status" value="1"/>
</dbReference>
<dbReference type="SUPFAM" id="SSF53901">
    <property type="entry name" value="Thiolase-like"/>
    <property type="match status" value="1"/>
</dbReference>
<dbReference type="InterPro" id="IPR015083">
    <property type="entry name" value="NorB/c/GfsB-D-like_docking"/>
</dbReference>
<name>A0ABW5H401_9PSEU</name>
<dbReference type="InterPro" id="IPR016039">
    <property type="entry name" value="Thiolase-like"/>
</dbReference>